<gene>
    <name evidence="1" type="ORF">E0946_01555</name>
</gene>
<reference evidence="1" key="1">
    <citation type="submission" date="2019-03" db="EMBL/GenBank/DDBJ databases">
        <title>Candidatus Syntrophosphaera thermopropionivorans: a novel player in syntrophic propionate oxidation during anaerobic digestion.</title>
        <authorList>
            <person name="Dyksma S."/>
        </authorList>
    </citation>
    <scope>NUCLEOTIDE SEQUENCE</scope>
    <source>
        <strain evidence="1">W5</strain>
    </source>
</reference>
<evidence type="ECO:0000313" key="1">
    <source>
        <dbReference type="EMBL" id="TDF74239.1"/>
    </source>
</evidence>
<proteinExistence type="predicted"/>
<sequence>MKVLFFGDVFGKAGRRIVCDYLAELKEEFNPDFVILNGENLADGRGLTEKTSKALFNAGVDAITGGNHLWDRAESWDYIKNNPAIIKPLNYPASAPGNPSYTIVKNDNKLTIINLCGQLFMPPTNSPFIAFETWFNSSYIYNSSCILIDFHSESTSEKRAFGWFVDGKVSAVIGTHTHIQTADEEILPQGTAYITDVGMTGAHNSVIGVKKEIIIEKFKHCLPLRYESSDLGPQINAVYLELDNLTHKAQKILRIRRPIEYKNSIFNEEL</sequence>
<comment type="caution">
    <text evidence="1">The sequence shown here is derived from an EMBL/GenBank/DDBJ whole genome shotgun (WGS) entry which is preliminary data.</text>
</comment>
<name>A0AC61QKM0_9BACT</name>
<evidence type="ECO:0000313" key="2">
    <source>
        <dbReference type="Proteomes" id="UP000294588"/>
    </source>
</evidence>
<keyword evidence="2" id="KW-1185">Reference proteome</keyword>
<organism evidence="1 2">
    <name type="scientific">Candidatus Syntrophosphaera thermopropionivorans</name>
    <dbReference type="NCBI Taxonomy" id="2593015"/>
    <lineage>
        <taxon>Bacteria</taxon>
        <taxon>Pseudomonadati</taxon>
        <taxon>Candidatus Cloacimonadota</taxon>
        <taxon>Candidatus Cloacimonadia</taxon>
        <taxon>Candidatus Cloacimonadales</taxon>
        <taxon>Candidatus Cloacimonadaceae</taxon>
        <taxon>Candidatus Syntrophosphaera</taxon>
    </lineage>
</organism>
<accession>A0AC61QKM0</accession>
<protein>
    <submittedName>
        <fullName evidence="1">TIGR00282 family metallophosphoesterase</fullName>
    </submittedName>
</protein>
<dbReference type="Proteomes" id="UP000294588">
    <property type="component" value="Unassembled WGS sequence"/>
</dbReference>
<dbReference type="EMBL" id="SMOG01000002">
    <property type="protein sequence ID" value="TDF74239.1"/>
    <property type="molecule type" value="Genomic_DNA"/>
</dbReference>